<evidence type="ECO:0000256" key="1">
    <source>
        <dbReference type="ARBA" id="ARBA00004651"/>
    </source>
</evidence>
<evidence type="ECO:0000256" key="2">
    <source>
        <dbReference type="ARBA" id="ARBA00007367"/>
    </source>
</evidence>
<evidence type="ECO:0000313" key="15">
    <source>
        <dbReference type="Proteomes" id="UP000077363"/>
    </source>
</evidence>
<keyword evidence="8" id="KW-0915">Sodium</keyword>
<feature type="transmembrane region" description="Helical" evidence="12">
    <location>
        <begin position="352"/>
        <end position="374"/>
    </location>
</feature>
<feature type="transmembrane region" description="Helical" evidence="12">
    <location>
        <begin position="291"/>
        <end position="310"/>
    </location>
</feature>
<reference evidence="14 15" key="1">
    <citation type="submission" date="2015-01" db="EMBL/GenBank/DDBJ databases">
        <title>Deinococcus puniceus/DY1/ whole genome sequencing.</title>
        <authorList>
            <person name="Kim M.K."/>
            <person name="Srinivasan S."/>
            <person name="Lee J.-J."/>
        </authorList>
    </citation>
    <scope>NUCLEOTIDE SEQUENCE [LARGE SCALE GENOMIC DNA]</scope>
    <source>
        <strain evidence="14 15">DY1</strain>
    </source>
</reference>
<comment type="subcellular location">
    <subcellularLocation>
        <location evidence="1">Cell membrane</location>
        <topology evidence="1">Multi-pass membrane protein</topology>
    </subcellularLocation>
</comment>
<evidence type="ECO:0000256" key="5">
    <source>
        <dbReference type="ARBA" id="ARBA00022475"/>
    </source>
</evidence>
<feature type="transmembrane region" description="Helical" evidence="12">
    <location>
        <begin position="98"/>
        <end position="124"/>
    </location>
</feature>
<keyword evidence="11" id="KW-0739">Sodium transport</keyword>
<feature type="transmembrane region" description="Helical" evidence="12">
    <location>
        <begin position="130"/>
        <end position="149"/>
    </location>
</feature>
<accession>A0A172T6N3</accession>
<evidence type="ECO:0000256" key="8">
    <source>
        <dbReference type="ARBA" id="ARBA00023053"/>
    </source>
</evidence>
<dbReference type="RefSeq" id="WP_064013670.1">
    <property type="nucleotide sequence ID" value="NZ_CP011387.1"/>
</dbReference>
<protein>
    <submittedName>
        <fullName evidence="14">Sodium:proton antiporter</fullName>
    </submittedName>
</protein>
<dbReference type="GO" id="GO:0098719">
    <property type="term" value="P:sodium ion import across plasma membrane"/>
    <property type="evidence" value="ECO:0007669"/>
    <property type="project" value="TreeGrafter"/>
</dbReference>
<dbReference type="InterPro" id="IPR006153">
    <property type="entry name" value="Cation/H_exchanger_TM"/>
</dbReference>
<dbReference type="Gene3D" id="6.10.140.1330">
    <property type="match status" value="1"/>
</dbReference>
<proteinExistence type="inferred from homology"/>
<dbReference type="GO" id="GO:0005886">
    <property type="term" value="C:plasma membrane"/>
    <property type="evidence" value="ECO:0007669"/>
    <property type="project" value="UniProtKB-SubCell"/>
</dbReference>
<evidence type="ECO:0000256" key="3">
    <source>
        <dbReference type="ARBA" id="ARBA00022448"/>
    </source>
</evidence>
<dbReference type="AlphaFoldDB" id="A0A172T6N3"/>
<keyword evidence="15" id="KW-1185">Reference proteome</keyword>
<feature type="transmembrane region" description="Helical" evidence="12">
    <location>
        <begin position="209"/>
        <end position="227"/>
    </location>
</feature>
<dbReference type="PATRIC" id="fig|1182568.3.peg.266"/>
<name>A0A172T6N3_9DEIO</name>
<keyword evidence="3" id="KW-0813">Transport</keyword>
<dbReference type="EMBL" id="CP011387">
    <property type="protein sequence ID" value="ANE42622.1"/>
    <property type="molecule type" value="Genomic_DNA"/>
</dbReference>
<keyword evidence="9" id="KW-0406">Ion transport</keyword>
<dbReference type="Proteomes" id="UP000077363">
    <property type="component" value="Chromosome"/>
</dbReference>
<evidence type="ECO:0000256" key="6">
    <source>
        <dbReference type="ARBA" id="ARBA00022692"/>
    </source>
</evidence>
<gene>
    <name evidence="14" type="ORF">SU48_01305</name>
</gene>
<evidence type="ECO:0000256" key="12">
    <source>
        <dbReference type="SAM" id="Phobius"/>
    </source>
</evidence>
<dbReference type="GO" id="GO:0051453">
    <property type="term" value="P:regulation of intracellular pH"/>
    <property type="evidence" value="ECO:0007669"/>
    <property type="project" value="TreeGrafter"/>
</dbReference>
<feature type="transmembrane region" description="Helical" evidence="12">
    <location>
        <begin position="170"/>
        <end position="189"/>
    </location>
</feature>
<keyword evidence="5" id="KW-1003">Cell membrane</keyword>
<evidence type="ECO:0000256" key="11">
    <source>
        <dbReference type="ARBA" id="ARBA00023201"/>
    </source>
</evidence>
<dbReference type="STRING" id="1182568.SU48_01305"/>
<feature type="transmembrane region" description="Helical" evidence="12">
    <location>
        <begin position="69"/>
        <end position="86"/>
    </location>
</feature>
<keyword evidence="10 12" id="KW-0472">Membrane</keyword>
<dbReference type="Pfam" id="PF00999">
    <property type="entry name" value="Na_H_Exchanger"/>
    <property type="match status" value="1"/>
</dbReference>
<evidence type="ECO:0000259" key="13">
    <source>
        <dbReference type="Pfam" id="PF00999"/>
    </source>
</evidence>
<comment type="similarity">
    <text evidence="2">Belongs to the monovalent cation:proton antiporter 1 (CPA1) transporter (TC 2.A.36) family.</text>
</comment>
<dbReference type="KEGG" id="dpu:SU48_01305"/>
<feature type="transmembrane region" description="Helical" evidence="12">
    <location>
        <begin position="234"/>
        <end position="254"/>
    </location>
</feature>
<dbReference type="InterPro" id="IPR018422">
    <property type="entry name" value="Cation/H_exchanger_CPA1"/>
</dbReference>
<sequence>MLTAFAVLLSVTAVLAYLNERFFKFPTTVGVTLAGALASIILIVLDSFGIGGARSWASELLETLNFTEFVLNGILSILLFAGALGLDARQMLKQRSSILTLAVVSTIISTFLIGFAAYGIFGALGLGVPLLWALLFGALISPTDPVAVLDLLKRAKVPKRIETLIAGESLFNDGVGVVIFLVIAGLAGIGDSHTAPTALGALTLFVKEAGGGVLLGAALGGIGYAMLKTIESHAVEVLLTLALVIGGYVLAASLGISGPLAMVVAGLIISAFKHEIFTAHTFEYVEGFWETLDQVLNIVLFAFIGLDVLLTDVTGVQVLASLLLIVVSLAARWISVIIPFHFVRRRDGYGAYTARLLTWGGLRGGIAISLVLGLPDSPDRSLLVTATYAVVLFTIAVQGLTIMPVVRRAVAGTGEKDVDTGV</sequence>
<dbReference type="GO" id="GO:0015386">
    <property type="term" value="F:potassium:proton antiporter activity"/>
    <property type="evidence" value="ECO:0007669"/>
    <property type="project" value="TreeGrafter"/>
</dbReference>
<evidence type="ECO:0000313" key="14">
    <source>
        <dbReference type="EMBL" id="ANE42622.1"/>
    </source>
</evidence>
<keyword evidence="4" id="KW-0050">Antiport</keyword>
<feature type="transmembrane region" description="Helical" evidence="12">
    <location>
        <begin position="386"/>
        <end position="406"/>
    </location>
</feature>
<keyword evidence="6 12" id="KW-0812">Transmembrane</keyword>
<feature type="transmembrane region" description="Helical" evidence="12">
    <location>
        <begin position="316"/>
        <end position="340"/>
    </location>
</feature>
<dbReference type="GO" id="GO:0015385">
    <property type="term" value="F:sodium:proton antiporter activity"/>
    <property type="evidence" value="ECO:0007669"/>
    <property type="project" value="InterPro"/>
</dbReference>
<organism evidence="14 15">
    <name type="scientific">Deinococcus puniceus</name>
    <dbReference type="NCBI Taxonomy" id="1182568"/>
    <lineage>
        <taxon>Bacteria</taxon>
        <taxon>Thermotogati</taxon>
        <taxon>Deinococcota</taxon>
        <taxon>Deinococci</taxon>
        <taxon>Deinococcales</taxon>
        <taxon>Deinococcaceae</taxon>
        <taxon>Deinococcus</taxon>
    </lineage>
</organism>
<feature type="transmembrane region" description="Helical" evidence="12">
    <location>
        <begin position="260"/>
        <end position="279"/>
    </location>
</feature>
<dbReference type="OrthoDB" id="9809206at2"/>
<evidence type="ECO:0000256" key="10">
    <source>
        <dbReference type="ARBA" id="ARBA00023136"/>
    </source>
</evidence>
<dbReference type="PANTHER" id="PTHR10110">
    <property type="entry name" value="SODIUM/HYDROGEN EXCHANGER"/>
    <property type="match status" value="1"/>
</dbReference>
<keyword evidence="7 12" id="KW-1133">Transmembrane helix</keyword>
<evidence type="ECO:0000256" key="7">
    <source>
        <dbReference type="ARBA" id="ARBA00022989"/>
    </source>
</evidence>
<evidence type="ECO:0000256" key="9">
    <source>
        <dbReference type="ARBA" id="ARBA00023065"/>
    </source>
</evidence>
<evidence type="ECO:0000256" key="4">
    <source>
        <dbReference type="ARBA" id="ARBA00022449"/>
    </source>
</evidence>
<dbReference type="PANTHER" id="PTHR10110:SF195">
    <property type="entry name" value="NA(+)_H(+) ANTIPORTER NHAS2"/>
    <property type="match status" value="1"/>
</dbReference>
<feature type="domain" description="Cation/H+ exchanger transmembrane" evidence="13">
    <location>
        <begin position="11"/>
        <end position="407"/>
    </location>
</feature>